<evidence type="ECO:0000256" key="2">
    <source>
        <dbReference type="ARBA" id="ARBA00022643"/>
    </source>
</evidence>
<evidence type="ECO:0000313" key="7">
    <source>
        <dbReference type="Proteomes" id="UP001499967"/>
    </source>
</evidence>
<keyword evidence="1" id="KW-0285">Flavoprotein</keyword>
<proteinExistence type="predicted"/>
<dbReference type="InterPro" id="IPR011251">
    <property type="entry name" value="Luciferase-like_dom"/>
</dbReference>
<comment type="caution">
    <text evidence="6">The sequence shown here is derived from an EMBL/GenBank/DDBJ whole genome shotgun (WGS) entry which is preliminary data.</text>
</comment>
<keyword evidence="4" id="KW-0503">Monooxygenase</keyword>
<keyword evidence="2" id="KW-0288">FMN</keyword>
<keyword evidence="7" id="KW-1185">Reference proteome</keyword>
<dbReference type="Proteomes" id="UP001499967">
    <property type="component" value="Unassembled WGS sequence"/>
</dbReference>
<accession>A0ABN1NK55</accession>
<protein>
    <submittedName>
        <fullName evidence="6">LLM class flavin-dependent oxidoreductase</fullName>
    </submittedName>
</protein>
<dbReference type="InterPro" id="IPR036661">
    <property type="entry name" value="Luciferase-like_sf"/>
</dbReference>
<dbReference type="PANTHER" id="PTHR42847">
    <property type="entry name" value="ALKANESULFONATE MONOOXYGENASE"/>
    <property type="match status" value="1"/>
</dbReference>
<reference evidence="6 7" key="1">
    <citation type="journal article" date="2019" name="Int. J. Syst. Evol. Microbiol.">
        <title>The Global Catalogue of Microorganisms (GCM) 10K type strain sequencing project: providing services to taxonomists for standard genome sequencing and annotation.</title>
        <authorList>
            <consortium name="The Broad Institute Genomics Platform"/>
            <consortium name="The Broad Institute Genome Sequencing Center for Infectious Disease"/>
            <person name="Wu L."/>
            <person name="Ma J."/>
        </authorList>
    </citation>
    <scope>NUCLEOTIDE SEQUENCE [LARGE SCALE GENOMIC DNA]</scope>
    <source>
        <strain evidence="6 7">JCM 11117</strain>
    </source>
</reference>
<keyword evidence="3" id="KW-0560">Oxidoreductase</keyword>
<dbReference type="CDD" id="cd01094">
    <property type="entry name" value="Alkanesulfonate_monoxygenase"/>
    <property type="match status" value="1"/>
</dbReference>
<evidence type="ECO:0000313" key="6">
    <source>
        <dbReference type="EMBL" id="GAA0910753.1"/>
    </source>
</evidence>
<evidence type="ECO:0000256" key="3">
    <source>
        <dbReference type="ARBA" id="ARBA00023002"/>
    </source>
</evidence>
<feature type="domain" description="Luciferase-like" evidence="5">
    <location>
        <begin position="15"/>
        <end position="332"/>
    </location>
</feature>
<evidence type="ECO:0000256" key="1">
    <source>
        <dbReference type="ARBA" id="ARBA00022630"/>
    </source>
</evidence>
<dbReference type="EMBL" id="BAAAHP010000366">
    <property type="protein sequence ID" value="GAA0910753.1"/>
    <property type="molecule type" value="Genomic_DNA"/>
</dbReference>
<dbReference type="PANTHER" id="PTHR42847:SF4">
    <property type="entry name" value="ALKANESULFONATE MONOOXYGENASE-RELATED"/>
    <property type="match status" value="1"/>
</dbReference>
<sequence>MSQPTSPLFGDQPLKIGAFAPNASGGISMTEAPRSLRVTWEHQKKIAQNLDRWGFDVTVPIARWKGFGGSTNFNGNAFETFTWAAGIAEATENIAVVATTHVATIDPVVAAKMAATVDHISGGRFGLNVVMGWNSAEMAMMQCGLLEHEERYAYGAEWMDFVDRLWASDAPFDVDGKFFRALGCESEPKPVHGRPIVINAGNSKTGLDYSAKYADINFFVSTDLEKMAAHSAALKKAAREEYGRDIQTMTAALVVCRDTEAEAKRVHDEILDKADWTSAENLMAIHGVDSNSWSEQMTKFKERFILAHGATSLVGTPEQIVDGLQQMAAHGMEGVLMGFLNYAEEIDYVGENVLPLMREAGLRK</sequence>
<evidence type="ECO:0000259" key="5">
    <source>
        <dbReference type="Pfam" id="PF00296"/>
    </source>
</evidence>
<evidence type="ECO:0000256" key="4">
    <source>
        <dbReference type="ARBA" id="ARBA00023033"/>
    </source>
</evidence>
<dbReference type="SUPFAM" id="SSF51679">
    <property type="entry name" value="Bacterial luciferase-like"/>
    <property type="match status" value="1"/>
</dbReference>
<dbReference type="Pfam" id="PF00296">
    <property type="entry name" value="Bac_luciferase"/>
    <property type="match status" value="1"/>
</dbReference>
<gene>
    <name evidence="6" type="ORF">GCM10009559_81640</name>
</gene>
<organism evidence="6 7">
    <name type="scientific">Pseudonocardia zijingensis</name>
    <dbReference type="NCBI Taxonomy" id="153376"/>
    <lineage>
        <taxon>Bacteria</taxon>
        <taxon>Bacillati</taxon>
        <taxon>Actinomycetota</taxon>
        <taxon>Actinomycetes</taxon>
        <taxon>Pseudonocardiales</taxon>
        <taxon>Pseudonocardiaceae</taxon>
        <taxon>Pseudonocardia</taxon>
    </lineage>
</organism>
<name>A0ABN1NK55_9PSEU</name>
<dbReference type="Gene3D" id="3.20.20.30">
    <property type="entry name" value="Luciferase-like domain"/>
    <property type="match status" value="1"/>
</dbReference>
<dbReference type="InterPro" id="IPR050172">
    <property type="entry name" value="SsuD_RutA_monooxygenase"/>
</dbReference>